<evidence type="ECO:0000256" key="3">
    <source>
        <dbReference type="RuleBase" id="RU000363"/>
    </source>
</evidence>
<dbReference type="RefSeq" id="WP_184659217.1">
    <property type="nucleotide sequence ID" value="NZ_CP031518.1"/>
</dbReference>
<keyword evidence="5" id="KW-1185">Reference proteome</keyword>
<name>A0A7W8G9C8_9SPIR</name>
<organism evidence="4 5">
    <name type="scientific">Treponema ruminis</name>
    <dbReference type="NCBI Taxonomy" id="744515"/>
    <lineage>
        <taxon>Bacteria</taxon>
        <taxon>Pseudomonadati</taxon>
        <taxon>Spirochaetota</taxon>
        <taxon>Spirochaetia</taxon>
        <taxon>Spirochaetales</taxon>
        <taxon>Treponemataceae</taxon>
        <taxon>Treponema</taxon>
    </lineage>
</organism>
<dbReference type="PANTHER" id="PTHR44196:SF3">
    <property type="entry name" value="SHORT CHAIN DEHYDROGENASE FAMILY PROTEIN"/>
    <property type="match status" value="1"/>
</dbReference>
<dbReference type="GO" id="GO:0016020">
    <property type="term" value="C:membrane"/>
    <property type="evidence" value="ECO:0007669"/>
    <property type="project" value="TreeGrafter"/>
</dbReference>
<evidence type="ECO:0000256" key="1">
    <source>
        <dbReference type="ARBA" id="ARBA00006484"/>
    </source>
</evidence>
<dbReference type="PROSITE" id="PS00061">
    <property type="entry name" value="ADH_SHORT"/>
    <property type="match status" value="1"/>
</dbReference>
<dbReference type="SUPFAM" id="SSF51735">
    <property type="entry name" value="NAD(P)-binding Rossmann-fold domains"/>
    <property type="match status" value="1"/>
</dbReference>
<dbReference type="Proteomes" id="UP000518887">
    <property type="component" value="Unassembled WGS sequence"/>
</dbReference>
<protein>
    <recommendedName>
        <fullName evidence="6">Short-chain dehydrogenase</fullName>
    </recommendedName>
</protein>
<dbReference type="PRINTS" id="PR00080">
    <property type="entry name" value="SDRFAMILY"/>
</dbReference>
<comment type="similarity">
    <text evidence="1 3">Belongs to the short-chain dehydrogenases/reductases (SDR) family.</text>
</comment>
<keyword evidence="2" id="KW-0560">Oxidoreductase</keyword>
<reference evidence="4 5" key="1">
    <citation type="submission" date="2020-08" db="EMBL/GenBank/DDBJ databases">
        <title>Genomic Encyclopedia of Type Strains, Phase IV (KMG-IV): sequencing the most valuable type-strain genomes for metagenomic binning, comparative biology and taxonomic classification.</title>
        <authorList>
            <person name="Goeker M."/>
        </authorList>
    </citation>
    <scope>NUCLEOTIDE SEQUENCE [LARGE SCALE GENOMIC DNA]</scope>
    <source>
        <strain evidence="4 5">DSM 103462</strain>
    </source>
</reference>
<dbReference type="PIRSF" id="PIRSF000126">
    <property type="entry name" value="11-beta-HSD1"/>
    <property type="match status" value="1"/>
</dbReference>
<evidence type="ECO:0000256" key="2">
    <source>
        <dbReference type="ARBA" id="ARBA00023002"/>
    </source>
</evidence>
<dbReference type="InterPro" id="IPR020904">
    <property type="entry name" value="Sc_DH/Rdtase_CS"/>
</dbReference>
<dbReference type="Pfam" id="PF00106">
    <property type="entry name" value="adh_short"/>
    <property type="match status" value="1"/>
</dbReference>
<proteinExistence type="inferred from homology"/>
<evidence type="ECO:0008006" key="6">
    <source>
        <dbReference type="Google" id="ProtNLM"/>
    </source>
</evidence>
<dbReference type="GO" id="GO:0016491">
    <property type="term" value="F:oxidoreductase activity"/>
    <property type="evidence" value="ECO:0007669"/>
    <property type="project" value="UniProtKB-KW"/>
</dbReference>
<accession>A0A7W8G9C8</accession>
<dbReference type="AlphaFoldDB" id="A0A7W8G9C8"/>
<dbReference type="Gene3D" id="3.40.50.720">
    <property type="entry name" value="NAD(P)-binding Rossmann-like Domain"/>
    <property type="match status" value="1"/>
</dbReference>
<dbReference type="InterPro" id="IPR036291">
    <property type="entry name" value="NAD(P)-bd_dom_sf"/>
</dbReference>
<dbReference type="PANTHER" id="PTHR44196">
    <property type="entry name" value="DEHYDROGENASE/REDUCTASE SDR FAMILY MEMBER 7B"/>
    <property type="match status" value="1"/>
</dbReference>
<sequence>MRKITIITGASSGMGAEFARQIANDTESSEIWLFARNKEKLDSVKEEIDKKAGLPQIKCVPMNLSGKEGVALFKTFLATEKISGAFEIDLLVNNAGFGTYGEFATTPLEKELEMIDLNCTSLTGLCGAALPYLHKNSSIINVASLAAFLPLGNFAVYAATKAYVLSFSVALAAELKDKGIKVSALCPGSVSTDFANVASNGARKEVLHGKDPVAVVAHCLKKAKKGKRIILWAKKWKFTAFMSRFIGRYLGARYTYKYNKRPSEWS</sequence>
<gene>
    <name evidence="4" type="ORF">HNP76_001564</name>
</gene>
<dbReference type="EMBL" id="JACHFQ010000004">
    <property type="protein sequence ID" value="MBB5226196.1"/>
    <property type="molecule type" value="Genomic_DNA"/>
</dbReference>
<comment type="caution">
    <text evidence="4">The sequence shown here is derived from an EMBL/GenBank/DDBJ whole genome shotgun (WGS) entry which is preliminary data.</text>
</comment>
<evidence type="ECO:0000313" key="5">
    <source>
        <dbReference type="Proteomes" id="UP000518887"/>
    </source>
</evidence>
<evidence type="ECO:0000313" key="4">
    <source>
        <dbReference type="EMBL" id="MBB5226196.1"/>
    </source>
</evidence>
<dbReference type="InterPro" id="IPR002347">
    <property type="entry name" value="SDR_fam"/>
</dbReference>
<dbReference type="PRINTS" id="PR00081">
    <property type="entry name" value="GDHRDH"/>
</dbReference>